<sequence length="365" mass="40826">MSLHLQNIDHIVGGVPHISGVDLALEPGSFNVLLGRTLAGKTTLMRLMAGLEPPTRGKVIMDGKDVTNVSVRKRNVSMVYQQFINYPSFTVYDNIASPLKLAKHPKKEIEKRVNEIAEMLHIEHLLHRFPQELSGGQQQRTAMGRALVKDADLILFDEPLVNLDYKLREELRDELRDLFKARNCIAVYATTEPNEALALGGNTAVLHEGKLLQYGPTEQVYREPDSRFSAEMFSEPPINIVPGKLGAGEITFDHKLHFPCDAKLQRLAPGEYDFGVRASHLTLKPQHADDLALEVHVDVAEISGSETFLHVHHERFPLVLHLAGIHQFNVNDPLTVYVPTHQLYAFDNQGHTVHIPTRKGVTAHG</sequence>
<dbReference type="InterPro" id="IPR003439">
    <property type="entry name" value="ABC_transporter-like_ATP-bd"/>
</dbReference>
<keyword evidence="4" id="KW-0067">ATP-binding</keyword>
<dbReference type="SMART" id="SM00382">
    <property type="entry name" value="AAA"/>
    <property type="match status" value="1"/>
</dbReference>
<dbReference type="Gene3D" id="2.40.50.140">
    <property type="entry name" value="Nucleic acid-binding proteins"/>
    <property type="match status" value="1"/>
</dbReference>
<comment type="caution">
    <text evidence="7">The sequence shown here is derived from an EMBL/GenBank/DDBJ whole genome shotgun (WGS) entry which is preliminary data.</text>
</comment>
<dbReference type="InterPro" id="IPR015853">
    <property type="entry name" value="ABC_transpr_FbpC"/>
</dbReference>
<dbReference type="PROSITE" id="PS50893">
    <property type="entry name" value="ABC_TRANSPORTER_2"/>
    <property type="match status" value="1"/>
</dbReference>
<accession>A0A0F9WHK3</accession>
<dbReference type="InterPro" id="IPR003593">
    <property type="entry name" value="AAA+_ATPase"/>
</dbReference>
<dbReference type="InterPro" id="IPR047641">
    <property type="entry name" value="ABC_transpr_MalK/UgpC-like"/>
</dbReference>
<keyword evidence="2" id="KW-1003">Cell membrane</keyword>
<dbReference type="EMBL" id="LAZR01000159">
    <property type="protein sequence ID" value="KKN85406.1"/>
    <property type="molecule type" value="Genomic_DNA"/>
</dbReference>
<dbReference type="GO" id="GO:0015408">
    <property type="term" value="F:ABC-type ferric iron transporter activity"/>
    <property type="evidence" value="ECO:0007669"/>
    <property type="project" value="InterPro"/>
</dbReference>
<dbReference type="AlphaFoldDB" id="A0A0F9WHK3"/>
<feature type="domain" description="ABC transporter" evidence="6">
    <location>
        <begin position="3"/>
        <end position="233"/>
    </location>
</feature>
<dbReference type="GO" id="GO:0016887">
    <property type="term" value="F:ATP hydrolysis activity"/>
    <property type="evidence" value="ECO:0007669"/>
    <property type="project" value="InterPro"/>
</dbReference>
<dbReference type="PANTHER" id="PTHR43875">
    <property type="entry name" value="MALTODEXTRIN IMPORT ATP-BINDING PROTEIN MSMX"/>
    <property type="match status" value="1"/>
</dbReference>
<proteinExistence type="predicted"/>
<dbReference type="GO" id="GO:0055052">
    <property type="term" value="C:ATP-binding cassette (ABC) transporter complex, substrate-binding subunit-containing"/>
    <property type="evidence" value="ECO:0007669"/>
    <property type="project" value="TreeGrafter"/>
</dbReference>
<evidence type="ECO:0000256" key="2">
    <source>
        <dbReference type="ARBA" id="ARBA00022475"/>
    </source>
</evidence>
<evidence type="ECO:0000259" key="6">
    <source>
        <dbReference type="PROSITE" id="PS50893"/>
    </source>
</evidence>
<dbReference type="InterPro" id="IPR008995">
    <property type="entry name" value="Mo/tungstate-bd_C_term_dom"/>
</dbReference>
<dbReference type="InterPro" id="IPR012340">
    <property type="entry name" value="NA-bd_OB-fold"/>
</dbReference>
<dbReference type="GO" id="GO:0005524">
    <property type="term" value="F:ATP binding"/>
    <property type="evidence" value="ECO:0007669"/>
    <property type="project" value="UniProtKB-KW"/>
</dbReference>
<name>A0A0F9WHK3_9ZZZZ</name>
<gene>
    <name evidence="7" type="ORF">LCGC14_0279030</name>
</gene>
<dbReference type="InterPro" id="IPR027417">
    <property type="entry name" value="P-loop_NTPase"/>
</dbReference>
<dbReference type="Pfam" id="PF00005">
    <property type="entry name" value="ABC_tran"/>
    <property type="match status" value="1"/>
</dbReference>
<dbReference type="CDD" id="cd03259">
    <property type="entry name" value="ABC_Carb_Solutes_like"/>
    <property type="match status" value="1"/>
</dbReference>
<dbReference type="FunFam" id="3.40.50.300:FF:000042">
    <property type="entry name" value="Maltose/maltodextrin ABC transporter, ATP-binding protein"/>
    <property type="match status" value="1"/>
</dbReference>
<keyword evidence="1" id="KW-0813">Transport</keyword>
<evidence type="ECO:0000256" key="3">
    <source>
        <dbReference type="ARBA" id="ARBA00022741"/>
    </source>
</evidence>
<dbReference type="Gene3D" id="3.40.50.300">
    <property type="entry name" value="P-loop containing nucleotide triphosphate hydrolases"/>
    <property type="match status" value="1"/>
</dbReference>
<reference evidence="7" key="1">
    <citation type="journal article" date="2015" name="Nature">
        <title>Complex archaea that bridge the gap between prokaryotes and eukaryotes.</title>
        <authorList>
            <person name="Spang A."/>
            <person name="Saw J.H."/>
            <person name="Jorgensen S.L."/>
            <person name="Zaremba-Niedzwiedzka K."/>
            <person name="Martijn J."/>
            <person name="Lind A.E."/>
            <person name="van Eijk R."/>
            <person name="Schleper C."/>
            <person name="Guy L."/>
            <person name="Ettema T.J."/>
        </authorList>
    </citation>
    <scope>NUCLEOTIDE SEQUENCE</scope>
</reference>
<evidence type="ECO:0000256" key="1">
    <source>
        <dbReference type="ARBA" id="ARBA00022448"/>
    </source>
</evidence>
<dbReference type="Gene3D" id="2.40.50.100">
    <property type="match status" value="1"/>
</dbReference>
<keyword evidence="3" id="KW-0547">Nucleotide-binding</keyword>
<dbReference type="PANTHER" id="PTHR43875:SF1">
    <property type="entry name" value="OSMOPROTECTIVE COMPOUNDS UPTAKE ATP-BINDING PROTEIN GGTA"/>
    <property type="match status" value="1"/>
</dbReference>
<evidence type="ECO:0000256" key="5">
    <source>
        <dbReference type="ARBA" id="ARBA00023136"/>
    </source>
</evidence>
<organism evidence="7">
    <name type="scientific">marine sediment metagenome</name>
    <dbReference type="NCBI Taxonomy" id="412755"/>
    <lineage>
        <taxon>unclassified sequences</taxon>
        <taxon>metagenomes</taxon>
        <taxon>ecological metagenomes</taxon>
    </lineage>
</organism>
<evidence type="ECO:0000256" key="4">
    <source>
        <dbReference type="ARBA" id="ARBA00022840"/>
    </source>
</evidence>
<evidence type="ECO:0000313" key="7">
    <source>
        <dbReference type="EMBL" id="KKN85406.1"/>
    </source>
</evidence>
<keyword evidence="5" id="KW-0472">Membrane</keyword>
<dbReference type="SUPFAM" id="SSF50331">
    <property type="entry name" value="MOP-like"/>
    <property type="match status" value="1"/>
</dbReference>
<dbReference type="SUPFAM" id="SSF52540">
    <property type="entry name" value="P-loop containing nucleoside triphosphate hydrolases"/>
    <property type="match status" value="1"/>
</dbReference>
<protein>
    <recommendedName>
        <fullName evidence="6">ABC transporter domain-containing protein</fullName>
    </recommendedName>
</protein>